<dbReference type="AlphaFoldDB" id="A0A7X0W4U2"/>
<evidence type="ECO:0000313" key="15">
    <source>
        <dbReference type="EMBL" id="MBC1322392.1"/>
    </source>
</evidence>
<dbReference type="CDD" id="cd05568">
    <property type="entry name" value="PTS_IIB_bgl_like"/>
    <property type="match status" value="1"/>
</dbReference>
<dbReference type="GO" id="GO:0008982">
    <property type="term" value="F:protein-N(PI)-phosphohistidine-sugar phosphotransferase activity"/>
    <property type="evidence" value="ECO:0007669"/>
    <property type="project" value="InterPro"/>
</dbReference>
<dbReference type="EMBL" id="JAAROP010000003">
    <property type="protein sequence ID" value="MBC1322392.1"/>
    <property type="molecule type" value="Genomic_DNA"/>
</dbReference>
<evidence type="ECO:0000256" key="8">
    <source>
        <dbReference type="ARBA" id="ARBA00023159"/>
    </source>
</evidence>
<keyword evidence="8" id="KW-0010">Activator</keyword>
<dbReference type="GO" id="GO:0006355">
    <property type="term" value="P:regulation of DNA-templated transcription"/>
    <property type="evidence" value="ECO:0007669"/>
    <property type="project" value="InterPro"/>
</dbReference>
<keyword evidence="6" id="KW-0598">Phosphotransferase system</keyword>
<sequence length="687" mass="80028">MYMDERSLTLLQEVLKNPSISNQRLGEKFHLTRRQVSYSFKKINEWLLDNNYSSIQKNNQGHFLVDPNVTLLLSKKDEADAEKEYLPTEKERVHLLLLMILTSETALSTSHFTSALQFSKATIMRDIKMLQQLLKKEDLEILYTRQNGYQVIGDEWQIRRKMMELIAEVHQMFHGDNYLRKFTSITKETIQQIYEKIERVEKKLELKFTDEKIFILPYVFASMLRRIEMGKGISSYFQINYNELSDTNEYQAVEILLEGVADLAEEERLYMALQLLTSNVSYQSVLTENQLPRLNRALDAMLTILEEKALIQFKNRMELVEKLSLHMKPAYYRIKYHLTMSFMIPDVIHEEFNALHFLVKESIWPLENFIGETIPDEEIYFITLFIGGHLIKTGEITQHKKPSAIVICPNGVSISKLIESQLAKLFPEFHFWQTMSIREFEKTAPNVDVVFSVTPVETTCKLYIMSHYMSFEEQQRLRQRVMNEVFHVVTESLDLEQLLARIEQHVEVTDRSNLKKELYGFFQEKDRNKVTDFQKEEIEYCLEDLMSSNMTRVVKSVPNWHTAIELTAAPLLEAGFIDQTYVNAMKSLYPEIAPYIVLKGNILLPHARPEDGVNKFGLSILKVEDGLIFNGKKIHLLVVLAPVDKKKHLTAMFQLLTIASNQQVIDKLKNATSGTSICQIFKENLTK</sequence>
<feature type="domain" description="PRD" evidence="14">
    <location>
        <begin position="289"/>
        <end position="396"/>
    </location>
</feature>
<dbReference type="Pfam" id="PF00359">
    <property type="entry name" value="PTS_EIIA_2"/>
    <property type="match status" value="1"/>
</dbReference>
<dbReference type="InterPro" id="IPR011608">
    <property type="entry name" value="PRD"/>
</dbReference>
<feature type="domain" description="PTS EIIB type-2" evidence="13">
    <location>
        <begin position="402"/>
        <end position="489"/>
    </location>
</feature>
<dbReference type="InterPro" id="IPR002178">
    <property type="entry name" value="PTS_EIIA_type-2_dom"/>
</dbReference>
<evidence type="ECO:0000259" key="12">
    <source>
        <dbReference type="PROSITE" id="PS51094"/>
    </source>
</evidence>
<feature type="domain" description="PRD" evidence="14">
    <location>
        <begin position="184"/>
        <end position="285"/>
    </location>
</feature>
<keyword evidence="5" id="KW-0808">Transferase</keyword>
<dbReference type="InterPro" id="IPR016152">
    <property type="entry name" value="PTrfase/Anion_transptr"/>
</dbReference>
<comment type="subcellular location">
    <subcellularLocation>
        <location evidence="1">Cytoplasm</location>
    </subcellularLocation>
</comment>
<evidence type="ECO:0000256" key="7">
    <source>
        <dbReference type="ARBA" id="ARBA00022777"/>
    </source>
</evidence>
<keyword evidence="7" id="KW-0418">Kinase</keyword>
<evidence type="ECO:0000256" key="11">
    <source>
        <dbReference type="ARBA" id="ARBA00042072"/>
    </source>
</evidence>
<keyword evidence="4" id="KW-0597">Phosphoprotein</keyword>
<comment type="function">
    <text evidence="9">The phosphoenolpyruvate-dependent sugar phosphotransferase system (sugar PTS), a major carbohydrate active transport system, catalyzes the phosphorylation of incoming sugar substrates concomitantly with their translocation across the cell membrane. The enzyme II UlaABC PTS system is involved in ascorbate transport.</text>
</comment>
<comment type="caution">
    <text evidence="15">The sequence shown here is derived from an EMBL/GenBank/DDBJ whole genome shotgun (WGS) entry which is preliminary data.</text>
</comment>
<evidence type="ECO:0000313" key="16">
    <source>
        <dbReference type="Proteomes" id="UP000522007"/>
    </source>
</evidence>
<dbReference type="Gene3D" id="1.10.1790.10">
    <property type="entry name" value="PRD domain"/>
    <property type="match status" value="1"/>
</dbReference>
<dbReference type="Gene3D" id="1.10.10.10">
    <property type="entry name" value="Winged helix-like DNA-binding domain superfamily/Winged helix DNA-binding domain"/>
    <property type="match status" value="1"/>
</dbReference>
<evidence type="ECO:0000256" key="10">
    <source>
        <dbReference type="ARBA" id="ARBA00041175"/>
    </source>
</evidence>
<protein>
    <recommendedName>
        <fullName evidence="10">Ascorbate-specific PTS system EIIA component</fullName>
    </recommendedName>
    <alternativeName>
        <fullName evidence="11">Ascorbate-specific phosphotransferase enzyme IIA component</fullName>
    </alternativeName>
</protein>
<evidence type="ECO:0000259" key="13">
    <source>
        <dbReference type="PROSITE" id="PS51099"/>
    </source>
</evidence>
<reference evidence="15 16" key="1">
    <citation type="submission" date="2020-03" db="EMBL/GenBank/DDBJ databases">
        <title>Soil Listeria distribution.</title>
        <authorList>
            <person name="Liao J."/>
            <person name="Wiedmann M."/>
        </authorList>
    </citation>
    <scope>NUCLEOTIDE SEQUENCE [LARGE SCALE GENOMIC DNA]</scope>
    <source>
        <strain evidence="15 16">FSL L7-1829</strain>
    </source>
</reference>
<dbReference type="InterPro" id="IPR051351">
    <property type="entry name" value="Ascorbate-PTS_EIIA_comp"/>
</dbReference>
<evidence type="ECO:0000259" key="14">
    <source>
        <dbReference type="PROSITE" id="PS51372"/>
    </source>
</evidence>
<dbReference type="PANTHER" id="PTHR36203">
    <property type="entry name" value="ASCORBATE-SPECIFIC PTS SYSTEM EIIA COMPONENT"/>
    <property type="match status" value="1"/>
</dbReference>
<dbReference type="PROSITE" id="PS51372">
    <property type="entry name" value="PRD_2"/>
    <property type="match status" value="2"/>
</dbReference>
<dbReference type="InterPro" id="IPR013011">
    <property type="entry name" value="PTS_EIIB_2"/>
</dbReference>
<organism evidence="15 16">
    <name type="scientific">Listeria welshimeri</name>
    <dbReference type="NCBI Taxonomy" id="1643"/>
    <lineage>
        <taxon>Bacteria</taxon>
        <taxon>Bacillati</taxon>
        <taxon>Bacillota</taxon>
        <taxon>Bacilli</taxon>
        <taxon>Bacillales</taxon>
        <taxon>Listeriaceae</taxon>
        <taxon>Listeria</taxon>
    </lineage>
</organism>
<dbReference type="GO" id="GO:0009401">
    <property type="term" value="P:phosphoenolpyruvate-dependent sugar phosphotransferase system"/>
    <property type="evidence" value="ECO:0007669"/>
    <property type="project" value="UniProtKB-KW"/>
</dbReference>
<evidence type="ECO:0000256" key="6">
    <source>
        <dbReference type="ARBA" id="ARBA00022683"/>
    </source>
</evidence>
<dbReference type="SUPFAM" id="SSF63520">
    <property type="entry name" value="PTS-regulatory domain, PRD"/>
    <property type="match status" value="1"/>
</dbReference>
<dbReference type="SUPFAM" id="SSF55804">
    <property type="entry name" value="Phoshotransferase/anion transport protein"/>
    <property type="match status" value="1"/>
</dbReference>
<feature type="domain" description="PTS EIIA type-2" evidence="12">
    <location>
        <begin position="544"/>
        <end position="684"/>
    </location>
</feature>
<dbReference type="Gene3D" id="3.40.930.10">
    <property type="entry name" value="Mannitol-specific EII, Chain A"/>
    <property type="match status" value="1"/>
</dbReference>
<dbReference type="GO" id="GO:0005737">
    <property type="term" value="C:cytoplasm"/>
    <property type="evidence" value="ECO:0007669"/>
    <property type="project" value="UniProtKB-SubCell"/>
</dbReference>
<accession>A0A7X0W4U2</accession>
<dbReference type="InterPro" id="IPR007737">
    <property type="entry name" value="Mga_HTH"/>
</dbReference>
<gene>
    <name evidence="15" type="ORF">HB853_05485</name>
</gene>
<evidence type="ECO:0000256" key="4">
    <source>
        <dbReference type="ARBA" id="ARBA00022553"/>
    </source>
</evidence>
<dbReference type="InterPro" id="IPR036634">
    <property type="entry name" value="PRD_sf"/>
</dbReference>
<evidence type="ECO:0000256" key="9">
    <source>
        <dbReference type="ARBA" id="ARBA00037387"/>
    </source>
</evidence>
<dbReference type="Pfam" id="PF05043">
    <property type="entry name" value="Mga"/>
    <property type="match status" value="1"/>
</dbReference>
<evidence type="ECO:0000256" key="5">
    <source>
        <dbReference type="ARBA" id="ARBA00022679"/>
    </source>
</evidence>
<dbReference type="PROSITE" id="PS51099">
    <property type="entry name" value="PTS_EIIB_TYPE_2"/>
    <property type="match status" value="1"/>
</dbReference>
<proteinExistence type="predicted"/>
<evidence type="ECO:0000256" key="2">
    <source>
        <dbReference type="ARBA" id="ARBA00022448"/>
    </source>
</evidence>
<keyword evidence="3" id="KW-0963">Cytoplasm</keyword>
<dbReference type="InterPro" id="IPR036388">
    <property type="entry name" value="WH-like_DNA-bd_sf"/>
</dbReference>
<keyword evidence="2" id="KW-0813">Transport</keyword>
<dbReference type="Proteomes" id="UP000522007">
    <property type="component" value="Unassembled WGS sequence"/>
</dbReference>
<dbReference type="Gene3D" id="3.40.50.2300">
    <property type="match status" value="1"/>
</dbReference>
<evidence type="ECO:0000256" key="3">
    <source>
        <dbReference type="ARBA" id="ARBA00022490"/>
    </source>
</evidence>
<dbReference type="GO" id="GO:0016301">
    <property type="term" value="F:kinase activity"/>
    <property type="evidence" value="ECO:0007669"/>
    <property type="project" value="UniProtKB-KW"/>
</dbReference>
<dbReference type="Pfam" id="PF00874">
    <property type="entry name" value="PRD"/>
    <property type="match status" value="1"/>
</dbReference>
<dbReference type="PROSITE" id="PS51094">
    <property type="entry name" value="PTS_EIIA_TYPE_2"/>
    <property type="match status" value="1"/>
</dbReference>
<name>A0A7X0W4U2_LISWE</name>
<dbReference type="PANTHER" id="PTHR36203:SF1">
    <property type="entry name" value="ASCORBATE-SPECIFIC PTS SYSTEM EIIA COMPONENT"/>
    <property type="match status" value="1"/>
</dbReference>
<evidence type="ECO:0000256" key="1">
    <source>
        <dbReference type="ARBA" id="ARBA00004496"/>
    </source>
</evidence>